<dbReference type="AlphaFoldDB" id="A0A813DNR9"/>
<dbReference type="Gene3D" id="3.30.2350.20">
    <property type="entry name" value="TruD, catalytic domain"/>
    <property type="match status" value="1"/>
</dbReference>
<dbReference type="GO" id="GO:0005634">
    <property type="term" value="C:nucleus"/>
    <property type="evidence" value="ECO:0007669"/>
    <property type="project" value="TreeGrafter"/>
</dbReference>
<dbReference type="GO" id="GO:0001522">
    <property type="term" value="P:pseudouridine synthesis"/>
    <property type="evidence" value="ECO:0007669"/>
    <property type="project" value="InterPro"/>
</dbReference>
<dbReference type="InterPro" id="IPR011760">
    <property type="entry name" value="PsdUridine_synth_TruD_insert"/>
</dbReference>
<keyword evidence="5" id="KW-1185">Reference proteome</keyword>
<dbReference type="PANTHER" id="PTHR13326">
    <property type="entry name" value="TRNA PSEUDOURIDINE SYNTHASE D"/>
    <property type="match status" value="1"/>
</dbReference>
<evidence type="ECO:0000313" key="4">
    <source>
        <dbReference type="EMBL" id="CAE8590297.1"/>
    </source>
</evidence>
<protein>
    <recommendedName>
        <fullName evidence="3">TRUD domain-containing protein</fullName>
    </recommendedName>
</protein>
<dbReference type="PANTHER" id="PTHR13326:SF21">
    <property type="entry name" value="PSEUDOURIDYLATE SYNTHASE PUS7L"/>
    <property type="match status" value="1"/>
</dbReference>
<proteinExistence type="inferred from homology"/>
<accession>A0A813DNR9</accession>
<dbReference type="GO" id="GO:0009982">
    <property type="term" value="F:pseudouridine synthase activity"/>
    <property type="evidence" value="ECO:0007669"/>
    <property type="project" value="InterPro"/>
</dbReference>
<keyword evidence="2" id="KW-0413">Isomerase</keyword>
<gene>
    <name evidence="4" type="ORF">PGLA1383_LOCUS9020</name>
</gene>
<dbReference type="EMBL" id="CAJNNV010004196">
    <property type="protein sequence ID" value="CAE8590297.1"/>
    <property type="molecule type" value="Genomic_DNA"/>
</dbReference>
<dbReference type="PROSITE" id="PS50984">
    <property type="entry name" value="TRUD"/>
    <property type="match status" value="1"/>
</dbReference>
<dbReference type="InterPro" id="IPR042214">
    <property type="entry name" value="TruD_catalytic"/>
</dbReference>
<evidence type="ECO:0000313" key="5">
    <source>
        <dbReference type="Proteomes" id="UP000654075"/>
    </source>
</evidence>
<comment type="similarity">
    <text evidence="1">Belongs to the pseudouridine synthase TruD family.</text>
</comment>
<comment type="caution">
    <text evidence="4">The sequence shown here is derived from an EMBL/GenBank/DDBJ whole genome shotgun (WGS) entry which is preliminary data.</text>
</comment>
<dbReference type="GO" id="GO:0003723">
    <property type="term" value="F:RNA binding"/>
    <property type="evidence" value="ECO:0007669"/>
    <property type="project" value="InterPro"/>
</dbReference>
<evidence type="ECO:0000259" key="3">
    <source>
        <dbReference type="PROSITE" id="PS50984"/>
    </source>
</evidence>
<evidence type="ECO:0000256" key="2">
    <source>
        <dbReference type="ARBA" id="ARBA00023235"/>
    </source>
</evidence>
<evidence type="ECO:0000256" key="1">
    <source>
        <dbReference type="ARBA" id="ARBA00007953"/>
    </source>
</evidence>
<reference evidence="4" key="1">
    <citation type="submission" date="2021-02" db="EMBL/GenBank/DDBJ databases">
        <authorList>
            <person name="Dougan E. K."/>
            <person name="Rhodes N."/>
            <person name="Thang M."/>
            <person name="Chan C."/>
        </authorList>
    </citation>
    <scope>NUCLEOTIDE SEQUENCE</scope>
</reference>
<dbReference type="InterPro" id="IPR020103">
    <property type="entry name" value="PsdUridine_synth_cat_dom_sf"/>
</dbReference>
<dbReference type="InterPro" id="IPR001656">
    <property type="entry name" value="PsdUridine_synth_TruD"/>
</dbReference>
<dbReference type="Proteomes" id="UP000654075">
    <property type="component" value="Unassembled WGS sequence"/>
</dbReference>
<dbReference type="Pfam" id="PF01142">
    <property type="entry name" value="TruD"/>
    <property type="match status" value="1"/>
</dbReference>
<feature type="domain" description="TRUD" evidence="3">
    <location>
        <begin position="1"/>
        <end position="140"/>
    </location>
</feature>
<organism evidence="4 5">
    <name type="scientific">Polarella glacialis</name>
    <name type="common">Dinoflagellate</name>
    <dbReference type="NCBI Taxonomy" id="89957"/>
    <lineage>
        <taxon>Eukaryota</taxon>
        <taxon>Sar</taxon>
        <taxon>Alveolata</taxon>
        <taxon>Dinophyceae</taxon>
        <taxon>Suessiales</taxon>
        <taxon>Suessiaceae</taxon>
        <taxon>Polarella</taxon>
    </lineage>
</organism>
<dbReference type="SUPFAM" id="SSF55120">
    <property type="entry name" value="Pseudouridine synthase"/>
    <property type="match status" value="1"/>
</dbReference>
<sequence length="225" mass="24069">MLERGLLRSLASGLSAEEALLRMPRQGLMLYVKSAQSLLFNEVLSFRLREFGPDPVAADLALAADRKVASSADEQAAAGALGAGPRELPLPGSCITYPKHLKEAYEEAAKRKLGLPLEAFHCKLPPRLTLRGVYREADFPGGLFLASSSSRRSDWPRSLARRVDASCLPTSTACPAAAAPTTITTTLVTTIITRTTTTITSTAAAVFLLAGPTWTFSLEALRVLL</sequence>
<name>A0A813DNR9_POLGL</name>